<feature type="transmembrane region" description="Helical" evidence="7">
    <location>
        <begin position="6"/>
        <end position="26"/>
    </location>
</feature>
<proteinExistence type="inferred from homology"/>
<evidence type="ECO:0000256" key="7">
    <source>
        <dbReference type="SAM" id="Phobius"/>
    </source>
</evidence>
<keyword evidence="6 7" id="KW-0472">Membrane</keyword>
<dbReference type="Pfam" id="PF00420">
    <property type="entry name" value="Oxidored_q2"/>
    <property type="match status" value="1"/>
</dbReference>
<dbReference type="PANTHER" id="PTHR34583">
    <property type="entry name" value="ANTIPORTER SUBUNIT MNHC2-RELATED"/>
    <property type="match status" value="1"/>
</dbReference>
<dbReference type="GO" id="GO:0005886">
    <property type="term" value="C:plasma membrane"/>
    <property type="evidence" value="ECO:0007669"/>
    <property type="project" value="UniProtKB-SubCell"/>
</dbReference>
<dbReference type="NCBIfam" id="NF005624">
    <property type="entry name" value="PRK07375.2-3"/>
    <property type="match status" value="1"/>
</dbReference>
<evidence type="ECO:0000256" key="3">
    <source>
        <dbReference type="ARBA" id="ARBA00022475"/>
    </source>
</evidence>
<accession>A0A2N0VLQ9</accession>
<evidence type="ECO:0000256" key="6">
    <source>
        <dbReference type="ARBA" id="ARBA00023136"/>
    </source>
</evidence>
<evidence type="ECO:0000256" key="5">
    <source>
        <dbReference type="ARBA" id="ARBA00022989"/>
    </source>
</evidence>
<dbReference type="AlphaFoldDB" id="A0A2N0VLQ9"/>
<gene>
    <name evidence="8" type="ORF">CWD77_06700</name>
</gene>
<keyword evidence="4 7" id="KW-0812">Transmembrane</keyword>
<dbReference type="RefSeq" id="WP_101072620.1">
    <property type="nucleotide sequence ID" value="NZ_PISP01000001.1"/>
</dbReference>
<evidence type="ECO:0000313" key="9">
    <source>
        <dbReference type="Proteomes" id="UP000233398"/>
    </source>
</evidence>
<feature type="transmembrane region" description="Helical" evidence="7">
    <location>
        <begin position="38"/>
        <end position="56"/>
    </location>
</feature>
<dbReference type="Gene3D" id="1.10.287.3510">
    <property type="match status" value="1"/>
</dbReference>
<dbReference type="OrthoDB" id="9799219at2"/>
<dbReference type="EMBL" id="PISP01000001">
    <property type="protein sequence ID" value="PKD45137.1"/>
    <property type="molecule type" value="Genomic_DNA"/>
</dbReference>
<dbReference type="Proteomes" id="UP000233398">
    <property type="component" value="Unassembled WGS sequence"/>
</dbReference>
<keyword evidence="3" id="KW-1003">Cell membrane</keyword>
<keyword evidence="5 7" id="KW-1133">Transmembrane helix</keyword>
<comment type="similarity">
    <text evidence="2">Belongs to the CPA3 antiporters (TC 2.A.63) subunit C family.</text>
</comment>
<dbReference type="PANTHER" id="PTHR34583:SF2">
    <property type="entry name" value="ANTIPORTER SUBUNIT MNHC2-RELATED"/>
    <property type="match status" value="1"/>
</dbReference>
<evidence type="ECO:0000313" key="8">
    <source>
        <dbReference type="EMBL" id="PKD45137.1"/>
    </source>
</evidence>
<protein>
    <submittedName>
        <fullName evidence="8">NADH-quinone oxidoreductase subunit J</fullName>
    </submittedName>
</protein>
<evidence type="ECO:0000256" key="1">
    <source>
        <dbReference type="ARBA" id="ARBA00004651"/>
    </source>
</evidence>
<comment type="subcellular location">
    <subcellularLocation>
        <location evidence="1">Cell membrane</location>
        <topology evidence="1">Multi-pass membrane protein</topology>
    </subcellularLocation>
</comment>
<name>A0A2N0VLQ9_9BACT</name>
<sequence length="122" mass="13732">MLDFFLGHYAYWFVVILMCVGLYGILFKKNLVKKTIGLAIFQVSVVLYFVSIASKWDATVPVRDSNIPVEQVANYLNPLPHTLMLTAIVVGVATLGVAFTLLMAIYNRYGTLDEQELLEEIQ</sequence>
<comment type="caution">
    <text evidence="8">The sequence shown here is derived from an EMBL/GenBank/DDBJ whole genome shotgun (WGS) entry which is preliminary data.</text>
</comment>
<dbReference type="InterPro" id="IPR050601">
    <property type="entry name" value="CPA3_antiporter_subunitC"/>
</dbReference>
<reference evidence="8 9" key="1">
    <citation type="submission" date="2017-11" db="EMBL/GenBank/DDBJ databases">
        <title>Rhodohalobacter 15182 sp. nov., isolated from a salt lake.</title>
        <authorList>
            <person name="Han S."/>
        </authorList>
    </citation>
    <scope>NUCLEOTIDE SEQUENCE [LARGE SCALE GENOMIC DNA]</scope>
    <source>
        <strain evidence="8 9">15182</strain>
    </source>
</reference>
<feature type="transmembrane region" description="Helical" evidence="7">
    <location>
        <begin position="83"/>
        <end position="106"/>
    </location>
</feature>
<keyword evidence="9" id="KW-1185">Reference proteome</keyword>
<organism evidence="8 9">
    <name type="scientific">Rhodohalobacter barkolensis</name>
    <dbReference type="NCBI Taxonomy" id="2053187"/>
    <lineage>
        <taxon>Bacteria</taxon>
        <taxon>Pseudomonadati</taxon>
        <taxon>Balneolota</taxon>
        <taxon>Balneolia</taxon>
        <taxon>Balneolales</taxon>
        <taxon>Balneolaceae</taxon>
        <taxon>Rhodohalobacter</taxon>
    </lineage>
</organism>
<evidence type="ECO:0000256" key="4">
    <source>
        <dbReference type="ARBA" id="ARBA00022692"/>
    </source>
</evidence>
<dbReference type="InterPro" id="IPR039428">
    <property type="entry name" value="NUOK/Mnh_C1-like"/>
</dbReference>
<evidence type="ECO:0000256" key="2">
    <source>
        <dbReference type="ARBA" id="ARBA00010388"/>
    </source>
</evidence>